<dbReference type="Proteomes" id="UP000634136">
    <property type="component" value="Unassembled WGS sequence"/>
</dbReference>
<dbReference type="GO" id="GO:0008233">
    <property type="term" value="F:peptidase activity"/>
    <property type="evidence" value="ECO:0007669"/>
    <property type="project" value="UniProtKB-KW"/>
</dbReference>
<keyword evidence="1" id="KW-0645">Protease</keyword>
<name>A0A834SUP8_9FABA</name>
<reference evidence="1" key="1">
    <citation type="submission" date="2020-09" db="EMBL/GenBank/DDBJ databases">
        <title>Genome-Enabled Discovery of Anthraquinone Biosynthesis in Senna tora.</title>
        <authorList>
            <person name="Kang S.-H."/>
            <person name="Pandey R.P."/>
            <person name="Lee C.-M."/>
            <person name="Sim J.-S."/>
            <person name="Jeong J.-T."/>
            <person name="Choi B.-S."/>
            <person name="Jung M."/>
            <person name="Ginzburg D."/>
            <person name="Zhao K."/>
            <person name="Won S.Y."/>
            <person name="Oh T.-J."/>
            <person name="Yu Y."/>
            <person name="Kim N.-H."/>
            <person name="Lee O.R."/>
            <person name="Lee T.-H."/>
            <person name="Bashyal P."/>
            <person name="Kim T.-S."/>
            <person name="Lee W.-H."/>
            <person name="Kawkins C."/>
            <person name="Kim C.-K."/>
            <person name="Kim J.S."/>
            <person name="Ahn B.O."/>
            <person name="Rhee S.Y."/>
            <person name="Sohng J.K."/>
        </authorList>
    </citation>
    <scope>NUCLEOTIDE SEQUENCE</scope>
    <source>
        <tissue evidence="1">Leaf</tissue>
    </source>
</reference>
<evidence type="ECO:0000313" key="2">
    <source>
        <dbReference type="Proteomes" id="UP000634136"/>
    </source>
</evidence>
<dbReference type="GO" id="GO:0006508">
    <property type="term" value="P:proteolysis"/>
    <property type="evidence" value="ECO:0007669"/>
    <property type="project" value="UniProtKB-KW"/>
</dbReference>
<dbReference type="AlphaFoldDB" id="A0A834SUP8"/>
<gene>
    <name evidence="1" type="ORF">G2W53_036279</name>
</gene>
<keyword evidence="1" id="KW-0378">Hydrolase</keyword>
<protein>
    <submittedName>
        <fullName evidence="1">CO(2)-response secreted protease</fullName>
    </submittedName>
</protein>
<dbReference type="EMBL" id="JAAIUW010000011">
    <property type="protein sequence ID" value="KAF7809536.1"/>
    <property type="molecule type" value="Genomic_DNA"/>
</dbReference>
<sequence length="85" mass="8872">MLNIILSVAGDQAARMFNPGADKTWRPVLLSTIAEAPFPNMTSEVKSLSVELAATVMIHGARFVAEAGVASFPADATTSTPRLAA</sequence>
<evidence type="ECO:0000313" key="1">
    <source>
        <dbReference type="EMBL" id="KAF7809536.1"/>
    </source>
</evidence>
<accession>A0A834SUP8</accession>
<proteinExistence type="predicted"/>
<organism evidence="1 2">
    <name type="scientific">Senna tora</name>
    <dbReference type="NCBI Taxonomy" id="362788"/>
    <lineage>
        <taxon>Eukaryota</taxon>
        <taxon>Viridiplantae</taxon>
        <taxon>Streptophyta</taxon>
        <taxon>Embryophyta</taxon>
        <taxon>Tracheophyta</taxon>
        <taxon>Spermatophyta</taxon>
        <taxon>Magnoliopsida</taxon>
        <taxon>eudicotyledons</taxon>
        <taxon>Gunneridae</taxon>
        <taxon>Pentapetalae</taxon>
        <taxon>rosids</taxon>
        <taxon>fabids</taxon>
        <taxon>Fabales</taxon>
        <taxon>Fabaceae</taxon>
        <taxon>Caesalpinioideae</taxon>
        <taxon>Cassia clade</taxon>
        <taxon>Senna</taxon>
    </lineage>
</organism>
<comment type="caution">
    <text evidence="1">The sequence shown here is derived from an EMBL/GenBank/DDBJ whole genome shotgun (WGS) entry which is preliminary data.</text>
</comment>
<keyword evidence="2" id="KW-1185">Reference proteome</keyword>